<dbReference type="Gene3D" id="1.20.1250.20">
    <property type="entry name" value="MFS general substrate transporter like domains"/>
    <property type="match status" value="2"/>
</dbReference>
<feature type="transmembrane region" description="Helical" evidence="4">
    <location>
        <begin position="60"/>
        <end position="81"/>
    </location>
</feature>
<dbReference type="InterPro" id="IPR052528">
    <property type="entry name" value="Sugar_transport-like"/>
</dbReference>
<dbReference type="EMBL" id="CP000302">
    <property type="protein sequence ID" value="ABE56703.1"/>
    <property type="molecule type" value="Genomic_DNA"/>
</dbReference>
<evidence type="ECO:0000256" key="4">
    <source>
        <dbReference type="SAM" id="Phobius"/>
    </source>
</evidence>
<keyword evidence="2 4" id="KW-1133">Transmembrane helix</keyword>
<protein>
    <submittedName>
        <fullName evidence="6">Major facilitator superfamily MFS_1</fullName>
    </submittedName>
</protein>
<dbReference type="SUPFAM" id="SSF103473">
    <property type="entry name" value="MFS general substrate transporter"/>
    <property type="match status" value="1"/>
</dbReference>
<evidence type="ECO:0000259" key="5">
    <source>
        <dbReference type="PROSITE" id="PS50850"/>
    </source>
</evidence>
<feature type="transmembrane region" description="Helical" evidence="4">
    <location>
        <begin position="406"/>
        <end position="426"/>
    </location>
</feature>
<dbReference type="STRING" id="318161.Sden_3428"/>
<feature type="transmembrane region" description="Helical" evidence="4">
    <location>
        <begin position="304"/>
        <end position="322"/>
    </location>
</feature>
<dbReference type="PANTHER" id="PTHR23526">
    <property type="entry name" value="INTEGRAL MEMBRANE TRANSPORT PROTEIN-RELATED"/>
    <property type="match status" value="1"/>
</dbReference>
<dbReference type="HOGENOM" id="CLU_025379_0_1_6"/>
<keyword evidence="7" id="KW-1185">Reference proteome</keyword>
<proteinExistence type="predicted"/>
<dbReference type="OrthoDB" id="9772882at2"/>
<feature type="transmembrane region" description="Helical" evidence="4">
    <location>
        <begin position="115"/>
        <end position="132"/>
    </location>
</feature>
<dbReference type="PROSITE" id="PS50850">
    <property type="entry name" value="MFS"/>
    <property type="match status" value="1"/>
</dbReference>
<dbReference type="Pfam" id="PF07690">
    <property type="entry name" value="MFS_1"/>
    <property type="match status" value="1"/>
</dbReference>
<feature type="domain" description="Major facilitator superfamily (MFS) profile" evidence="5">
    <location>
        <begin position="221"/>
        <end position="482"/>
    </location>
</feature>
<feature type="transmembrane region" description="Helical" evidence="4">
    <location>
        <begin position="153"/>
        <end position="177"/>
    </location>
</feature>
<dbReference type="RefSeq" id="WP_011497845.1">
    <property type="nucleotide sequence ID" value="NC_007954.1"/>
</dbReference>
<evidence type="ECO:0000256" key="3">
    <source>
        <dbReference type="ARBA" id="ARBA00023136"/>
    </source>
</evidence>
<dbReference type="GO" id="GO:0022857">
    <property type="term" value="F:transmembrane transporter activity"/>
    <property type="evidence" value="ECO:0007669"/>
    <property type="project" value="InterPro"/>
</dbReference>
<evidence type="ECO:0000256" key="2">
    <source>
        <dbReference type="ARBA" id="ARBA00022989"/>
    </source>
</evidence>
<name>Q12IM3_SHEDO</name>
<evidence type="ECO:0000313" key="7">
    <source>
        <dbReference type="Proteomes" id="UP000001982"/>
    </source>
</evidence>
<feature type="transmembrane region" description="Helical" evidence="4">
    <location>
        <begin position="242"/>
        <end position="264"/>
    </location>
</feature>
<sequence>MPDKDHIHQHCRRARASWLRGTLRRSQQEAAASSTMTATSDNFFNAYAISLGASLGQMGWVAGLPQLFGSVAQLISVWLASHFSRKQFIVICALLQALVVVMMGALAAWAPDNAVWLFIALAVGYHGFINLIQPHWRAWMGSIVPQRRRGAFFAARTRLTMVASLSVFVLGGGLLTLSQHWGMTWLGFTLLFSFAAMGRFTSAWLLWQMHDPDDSGKDKDIAFIVTLKNFKLAWQDSCFRKYSLFIASMQGMVAISAPYFAVYMLEVLHFSYLEFVIVSVASIVTQFISLSFWGRFSDKFGNRYVMVFTSCLIPILPLLWLFSADYGYIILVQALSGLAWSGFTLSTANYLYDIRPHQSDFATYAALQAALGAGFVFIGALAGGLITVSSAELLIWFKQDIGLTGPIFTVFVLSTLLRSLVSYWFLPKLDEPKVRPRPELLKVIFRIGRFNAITGMSLDWLTVVKDSNKKPRNDPHPPQDTQ</sequence>
<dbReference type="InterPro" id="IPR036259">
    <property type="entry name" value="MFS_trans_sf"/>
</dbReference>
<dbReference type="AlphaFoldDB" id="Q12IM3"/>
<dbReference type="InterPro" id="IPR011701">
    <property type="entry name" value="MFS"/>
</dbReference>
<gene>
    <name evidence="6" type="ordered locus">Sden_3428</name>
</gene>
<organism evidence="6 7">
    <name type="scientific">Shewanella denitrificans (strain OS217 / ATCC BAA-1090 / DSM 15013)</name>
    <dbReference type="NCBI Taxonomy" id="318161"/>
    <lineage>
        <taxon>Bacteria</taxon>
        <taxon>Pseudomonadati</taxon>
        <taxon>Pseudomonadota</taxon>
        <taxon>Gammaproteobacteria</taxon>
        <taxon>Alteromonadales</taxon>
        <taxon>Shewanellaceae</taxon>
        <taxon>Shewanella</taxon>
    </lineage>
</organism>
<dbReference type="KEGG" id="sdn:Sden_3428"/>
<feature type="transmembrane region" description="Helical" evidence="4">
    <location>
        <begin position="328"/>
        <end position="352"/>
    </location>
</feature>
<feature type="transmembrane region" description="Helical" evidence="4">
    <location>
        <begin position="88"/>
        <end position="109"/>
    </location>
</feature>
<evidence type="ECO:0000313" key="6">
    <source>
        <dbReference type="EMBL" id="ABE56703.1"/>
    </source>
</evidence>
<feature type="transmembrane region" description="Helical" evidence="4">
    <location>
        <begin position="364"/>
        <end position="386"/>
    </location>
</feature>
<feature type="transmembrane region" description="Helical" evidence="4">
    <location>
        <begin position="183"/>
        <end position="207"/>
    </location>
</feature>
<accession>Q12IM3</accession>
<reference evidence="6 7" key="1">
    <citation type="submission" date="2006-03" db="EMBL/GenBank/DDBJ databases">
        <title>Complete sequence of Shewanella denitrificans OS217.</title>
        <authorList>
            <consortium name="US DOE Joint Genome Institute"/>
            <person name="Copeland A."/>
            <person name="Lucas S."/>
            <person name="Lapidus A."/>
            <person name="Barry K."/>
            <person name="Detter J.C."/>
            <person name="Glavina del Rio T."/>
            <person name="Hammon N."/>
            <person name="Israni S."/>
            <person name="Dalin E."/>
            <person name="Tice H."/>
            <person name="Pitluck S."/>
            <person name="Brettin T."/>
            <person name="Bruce D."/>
            <person name="Han C."/>
            <person name="Tapia R."/>
            <person name="Gilna P."/>
            <person name="Kiss H."/>
            <person name="Schmutz J."/>
            <person name="Larimer F."/>
            <person name="Land M."/>
            <person name="Hauser L."/>
            <person name="Kyrpides N."/>
            <person name="Lykidis A."/>
            <person name="Richardson P."/>
        </authorList>
    </citation>
    <scope>NUCLEOTIDE SEQUENCE [LARGE SCALE GENOMIC DNA]</scope>
    <source>
        <strain evidence="7">OS217 / ATCC BAA-1090 / DSM 15013</strain>
    </source>
</reference>
<dbReference type="InterPro" id="IPR020846">
    <property type="entry name" value="MFS_dom"/>
</dbReference>
<dbReference type="Proteomes" id="UP000001982">
    <property type="component" value="Chromosome"/>
</dbReference>
<feature type="transmembrane region" description="Helical" evidence="4">
    <location>
        <begin position="270"/>
        <end position="292"/>
    </location>
</feature>
<dbReference type="PANTHER" id="PTHR23526:SF2">
    <property type="entry name" value="MAJOR FACILITATOR SUPERFAMILY (MFS) PROFILE DOMAIN-CONTAINING PROTEIN"/>
    <property type="match status" value="1"/>
</dbReference>
<keyword evidence="1 4" id="KW-0812">Transmembrane</keyword>
<evidence type="ECO:0000256" key="1">
    <source>
        <dbReference type="ARBA" id="ARBA00022692"/>
    </source>
</evidence>
<dbReference type="eggNOG" id="COG2807">
    <property type="taxonomic scope" value="Bacteria"/>
</dbReference>
<keyword evidence="3 4" id="KW-0472">Membrane</keyword>